<proteinExistence type="predicted"/>
<evidence type="ECO:0000313" key="2">
    <source>
        <dbReference type="Proteomes" id="UP001223886"/>
    </source>
</evidence>
<accession>A0ABT9M240</accession>
<reference evidence="1 2" key="1">
    <citation type="submission" date="2023-07" db="EMBL/GenBank/DDBJ databases">
        <title>Genomic Encyclopedia of Type Strains, Phase IV (KMG-IV): sequencing the most valuable type-strain genomes for metagenomic binning, comparative biology and taxonomic classification.</title>
        <authorList>
            <person name="Goeker M."/>
        </authorList>
    </citation>
    <scope>NUCLEOTIDE SEQUENCE [LARGE SCALE GENOMIC DNA]</scope>
    <source>
        <strain evidence="1 2">DSM 25963</strain>
    </source>
</reference>
<organism evidence="1 2">
    <name type="scientific">Thermoanaerobacter pentosaceus</name>
    <dbReference type="NCBI Taxonomy" id="694059"/>
    <lineage>
        <taxon>Bacteria</taxon>
        <taxon>Bacillati</taxon>
        <taxon>Bacillota</taxon>
        <taxon>Clostridia</taxon>
        <taxon>Thermoanaerobacterales</taxon>
        <taxon>Thermoanaerobacteraceae</taxon>
        <taxon>Thermoanaerobacter</taxon>
    </lineage>
</organism>
<comment type="caution">
    <text evidence="1">The sequence shown here is derived from an EMBL/GenBank/DDBJ whole genome shotgun (WGS) entry which is preliminary data.</text>
</comment>
<sequence>MKKKLMNIFLAFVISISLLYLSIGAIKPLGEENLIR</sequence>
<dbReference type="EMBL" id="JAURUP010000005">
    <property type="protein sequence ID" value="MDP9750173.1"/>
    <property type="molecule type" value="Genomic_DNA"/>
</dbReference>
<evidence type="ECO:0000313" key="1">
    <source>
        <dbReference type="EMBL" id="MDP9750173.1"/>
    </source>
</evidence>
<keyword evidence="2" id="KW-1185">Reference proteome</keyword>
<name>A0ABT9M240_9THEO</name>
<gene>
    <name evidence="1" type="ORF">J2S24_000640</name>
</gene>
<protein>
    <submittedName>
        <fullName evidence="1">Uncharacterized protein</fullName>
    </submittedName>
</protein>
<dbReference type="Proteomes" id="UP001223886">
    <property type="component" value="Unassembled WGS sequence"/>
</dbReference>